<dbReference type="Pfam" id="PF22504">
    <property type="entry name" value="DUF6993"/>
    <property type="match status" value="1"/>
</dbReference>
<keyword evidence="1" id="KW-0732">Signal</keyword>
<dbReference type="InterPro" id="IPR054262">
    <property type="entry name" value="DUF6993"/>
</dbReference>
<gene>
    <name evidence="3" type="ORF">BJ959_000668</name>
</gene>
<proteinExistence type="predicted"/>
<name>A0A840XF87_9MICO</name>
<dbReference type="OrthoDB" id="5125712at2"/>
<comment type="caution">
    <text evidence="3">The sequence shown here is derived from an EMBL/GenBank/DDBJ whole genome shotgun (WGS) entry which is preliminary data.</text>
</comment>
<evidence type="ECO:0000313" key="4">
    <source>
        <dbReference type="Proteomes" id="UP000552883"/>
    </source>
</evidence>
<protein>
    <recommendedName>
        <fullName evidence="2">DUF6993 domain-containing protein</fullName>
    </recommendedName>
</protein>
<organism evidence="3 4">
    <name type="scientific">Microcella frigidaquae</name>
    <dbReference type="NCBI Taxonomy" id="424758"/>
    <lineage>
        <taxon>Bacteria</taxon>
        <taxon>Bacillati</taxon>
        <taxon>Actinomycetota</taxon>
        <taxon>Actinomycetes</taxon>
        <taxon>Micrococcales</taxon>
        <taxon>Microbacteriaceae</taxon>
        <taxon>Microcella</taxon>
    </lineage>
</organism>
<dbReference type="RefSeq" id="WP_153982587.1">
    <property type="nucleotide sequence ID" value="NZ_BAAANZ010000009.1"/>
</dbReference>
<sequence>MRKRSGASVGGMIALAAALVLGLVAGCAPAAPLPTPTITPSVTATPTPTATPDPELVEGGTAGQNRPYFVFVLTRLVEENPSPSSKRLLRTLVEAGFDREAIEITQDRTRIDAPADSILIGVLIDGQCLLGQVIDGEVVTELAEVLGTGRCLVGRTASLD</sequence>
<dbReference type="PROSITE" id="PS51257">
    <property type="entry name" value="PROKAR_LIPOPROTEIN"/>
    <property type="match status" value="1"/>
</dbReference>
<evidence type="ECO:0000256" key="1">
    <source>
        <dbReference type="SAM" id="SignalP"/>
    </source>
</evidence>
<keyword evidence="4" id="KW-1185">Reference proteome</keyword>
<dbReference type="AlphaFoldDB" id="A0A840XF87"/>
<feature type="chain" id="PRO_5032445941" description="DUF6993 domain-containing protein" evidence="1">
    <location>
        <begin position="31"/>
        <end position="160"/>
    </location>
</feature>
<feature type="domain" description="DUF6993" evidence="2">
    <location>
        <begin position="74"/>
        <end position="154"/>
    </location>
</feature>
<reference evidence="3 4" key="1">
    <citation type="submission" date="2020-08" db="EMBL/GenBank/DDBJ databases">
        <title>Sequencing the genomes of 1000 actinobacteria strains.</title>
        <authorList>
            <person name="Klenk H.-P."/>
        </authorList>
    </citation>
    <scope>NUCLEOTIDE SEQUENCE [LARGE SCALE GENOMIC DNA]</scope>
    <source>
        <strain evidence="3 4">DSM 23889</strain>
    </source>
</reference>
<accession>A0A840XF87</accession>
<dbReference type="EMBL" id="JACHBS010000001">
    <property type="protein sequence ID" value="MBB5617172.1"/>
    <property type="molecule type" value="Genomic_DNA"/>
</dbReference>
<evidence type="ECO:0000259" key="2">
    <source>
        <dbReference type="Pfam" id="PF22504"/>
    </source>
</evidence>
<evidence type="ECO:0000313" key="3">
    <source>
        <dbReference type="EMBL" id="MBB5617172.1"/>
    </source>
</evidence>
<feature type="signal peptide" evidence="1">
    <location>
        <begin position="1"/>
        <end position="30"/>
    </location>
</feature>
<dbReference type="Proteomes" id="UP000552883">
    <property type="component" value="Unassembled WGS sequence"/>
</dbReference>